<evidence type="ECO:0000256" key="12">
    <source>
        <dbReference type="PIRSR" id="PIRSR000112-3"/>
    </source>
</evidence>
<comment type="similarity">
    <text evidence="1">Belongs to the iron-containing alcohol dehydrogenase family.</text>
</comment>
<gene>
    <name evidence="14" type="ORF">SAMN05660706_108134</name>
</gene>
<dbReference type="Gene3D" id="1.20.1090.10">
    <property type="entry name" value="Dehydroquinate synthase-like - alpha domain"/>
    <property type="match status" value="1"/>
</dbReference>
<keyword evidence="2 10" id="KW-0479">Metal-binding</keyword>
<dbReference type="InterPro" id="IPR018211">
    <property type="entry name" value="ADH_Fe_CS"/>
</dbReference>
<evidence type="ECO:0000256" key="2">
    <source>
        <dbReference type="ARBA" id="ARBA00022723"/>
    </source>
</evidence>
<evidence type="ECO:0000256" key="11">
    <source>
        <dbReference type="PIRSR" id="PIRSR000112-2"/>
    </source>
</evidence>
<dbReference type="RefSeq" id="WP_092482696.1">
    <property type="nucleotide sequence ID" value="NZ_FOYM01000008.1"/>
</dbReference>
<evidence type="ECO:0000256" key="3">
    <source>
        <dbReference type="ARBA" id="ARBA00022798"/>
    </source>
</evidence>
<feature type="binding site" evidence="10">
    <location>
        <position position="254"/>
    </location>
    <ligand>
        <name>glycerol</name>
        <dbReference type="ChEBI" id="CHEBI:17754"/>
    </ligand>
</feature>
<organism evidence="14 15">
    <name type="scientific">Desulfoscipio geothermicus DSM 3669</name>
    <dbReference type="NCBI Taxonomy" id="1121426"/>
    <lineage>
        <taxon>Bacteria</taxon>
        <taxon>Bacillati</taxon>
        <taxon>Bacillota</taxon>
        <taxon>Clostridia</taxon>
        <taxon>Eubacteriales</taxon>
        <taxon>Desulfallaceae</taxon>
        <taxon>Desulfoscipio</taxon>
    </lineage>
</organism>
<dbReference type="NCBIfam" id="NF006941">
    <property type="entry name" value="PRK09423.1"/>
    <property type="match status" value="1"/>
</dbReference>
<dbReference type="CDD" id="cd08170">
    <property type="entry name" value="GlyDH"/>
    <property type="match status" value="1"/>
</dbReference>
<keyword evidence="5 12" id="KW-0520">NAD</keyword>
<evidence type="ECO:0000256" key="6">
    <source>
        <dbReference type="ARBA" id="ARBA00037918"/>
    </source>
</evidence>
<evidence type="ECO:0000256" key="5">
    <source>
        <dbReference type="ARBA" id="ARBA00023027"/>
    </source>
</evidence>
<proteinExistence type="inferred from homology"/>
<feature type="domain" description="Alcohol dehydrogenase iron-type/glycerol dehydrogenase GldA" evidence="13">
    <location>
        <begin position="8"/>
        <end position="154"/>
    </location>
</feature>
<feature type="binding site" evidence="12">
    <location>
        <begin position="94"/>
        <end position="98"/>
    </location>
    <ligand>
        <name>NAD(+)</name>
        <dbReference type="ChEBI" id="CHEBI:57540"/>
    </ligand>
</feature>
<comment type="pathway">
    <text evidence="6">Polyol metabolism; glycerol fermentation; glycerone phosphate from glycerol (oxidative route): step 1/2.</text>
</comment>
<keyword evidence="10" id="KW-0862">Zinc</keyword>
<dbReference type="GO" id="GO:0005829">
    <property type="term" value="C:cytosol"/>
    <property type="evidence" value="ECO:0007669"/>
    <property type="project" value="TreeGrafter"/>
</dbReference>
<dbReference type="EMBL" id="FOYM01000008">
    <property type="protein sequence ID" value="SFR03080.1"/>
    <property type="molecule type" value="Genomic_DNA"/>
</dbReference>
<dbReference type="EC" id="1.1.1.6" evidence="7"/>
<accession>A0A1I6DCA0</accession>
<feature type="binding site" evidence="11">
    <location>
        <position position="121"/>
    </location>
    <ligand>
        <name>glycerol</name>
        <dbReference type="ChEBI" id="CHEBI:17754"/>
    </ligand>
</feature>
<dbReference type="STRING" id="39060.SAMN05660706_108134"/>
<dbReference type="PANTHER" id="PTHR43616">
    <property type="entry name" value="GLYCEROL DEHYDROGENASE"/>
    <property type="match status" value="1"/>
</dbReference>
<dbReference type="FunFam" id="3.40.50.1970:FF:000005">
    <property type="entry name" value="Glycerol dehydrogenase"/>
    <property type="match status" value="1"/>
</dbReference>
<dbReference type="AlphaFoldDB" id="A0A1I6DCA0"/>
<evidence type="ECO:0000256" key="8">
    <source>
        <dbReference type="ARBA" id="ARBA00040132"/>
    </source>
</evidence>
<feature type="binding site" evidence="12">
    <location>
        <position position="37"/>
    </location>
    <ligand>
        <name>NAD(+)</name>
        <dbReference type="ChEBI" id="CHEBI:57540"/>
    </ligand>
</feature>
<sequence length="394" mass="42422">MARIIISPNKYIQGDGELAKLKDYISSLGNAHFVIADDLVLSITRGTVEQSFQGSDAKVVFERFNGECSRPEIDRLREICSNAKCNVIVGIGGGKTLDTAKAVAHYAGLPVVIVPTVASTDAPCSALSVIYSEEGVFSEYLLLPRNPDIVLVDTGIVARAPVRTLVAGMGDALATYFEARACAESNSPTMAGGQPTKAALTLAKLCYDTLLEDGLKARLAAENKVSTRAVENIIEANTYLSGLGFESGGLAAAHSIHNGFTVMEECHHLYHGEKVAFGTIVQLVMENRPTEEIDEVISFCISIGLPVTLREMGIQDINKDEIMKVAEASCANEETIYNMPFKVTPQDVFAAILSADALGREYVTAGLYDAAISEYDTVHHNNHQQRGAENAYHC</sequence>
<comment type="cofactor">
    <cofactor evidence="10">
        <name>Zn(2+)</name>
        <dbReference type="ChEBI" id="CHEBI:29105"/>
    </cofactor>
    <text evidence="10">Binds 1 zinc ion per subunit.</text>
</comment>
<evidence type="ECO:0000256" key="10">
    <source>
        <dbReference type="PIRSR" id="PIRSR000112-1"/>
    </source>
</evidence>
<evidence type="ECO:0000313" key="15">
    <source>
        <dbReference type="Proteomes" id="UP000199584"/>
    </source>
</evidence>
<dbReference type="GO" id="GO:0046872">
    <property type="term" value="F:metal ion binding"/>
    <property type="evidence" value="ECO:0007669"/>
    <property type="project" value="UniProtKB-KW"/>
</dbReference>
<dbReference type="PIRSF" id="PIRSF000112">
    <property type="entry name" value="Glycerol_dehydrogenase"/>
    <property type="match status" value="1"/>
</dbReference>
<feature type="binding site" evidence="12">
    <location>
        <position position="127"/>
    </location>
    <ligand>
        <name>NAD(+)</name>
        <dbReference type="ChEBI" id="CHEBI:57540"/>
    </ligand>
</feature>
<dbReference type="PANTHER" id="PTHR43616:SF5">
    <property type="entry name" value="GLYCEROL DEHYDROGENASE 1"/>
    <property type="match status" value="1"/>
</dbReference>
<dbReference type="GO" id="GO:0008888">
    <property type="term" value="F:glycerol dehydrogenase (NAD+) activity"/>
    <property type="evidence" value="ECO:0007669"/>
    <property type="project" value="UniProtKB-EC"/>
</dbReference>
<keyword evidence="3" id="KW-0319">Glycerol metabolism</keyword>
<dbReference type="GO" id="GO:0019563">
    <property type="term" value="P:glycerol catabolic process"/>
    <property type="evidence" value="ECO:0007669"/>
    <property type="project" value="UniProtKB-ARBA"/>
</dbReference>
<dbReference type="Pfam" id="PF00465">
    <property type="entry name" value="Fe-ADH"/>
    <property type="match status" value="1"/>
</dbReference>
<dbReference type="OrthoDB" id="5198708at2"/>
<evidence type="ECO:0000256" key="1">
    <source>
        <dbReference type="ARBA" id="ARBA00007358"/>
    </source>
</evidence>
<evidence type="ECO:0000259" key="13">
    <source>
        <dbReference type="Pfam" id="PF00465"/>
    </source>
</evidence>
<dbReference type="PROSITE" id="PS00913">
    <property type="entry name" value="ADH_IRON_1"/>
    <property type="match status" value="1"/>
</dbReference>
<evidence type="ECO:0000313" key="14">
    <source>
        <dbReference type="EMBL" id="SFR03080.1"/>
    </source>
</evidence>
<protein>
    <recommendedName>
        <fullName evidence="8">Glycerol dehydrogenase</fullName>
        <ecNumber evidence="7">1.1.1.6</ecNumber>
    </recommendedName>
</protein>
<evidence type="ECO:0000256" key="4">
    <source>
        <dbReference type="ARBA" id="ARBA00023002"/>
    </source>
</evidence>
<dbReference type="Gene3D" id="3.40.50.1970">
    <property type="match status" value="1"/>
</dbReference>
<dbReference type="PROSITE" id="PS00060">
    <property type="entry name" value="ADH_IRON_2"/>
    <property type="match status" value="1"/>
</dbReference>
<feature type="binding site" evidence="12">
    <location>
        <begin position="116"/>
        <end position="119"/>
    </location>
    <ligand>
        <name>NAD(+)</name>
        <dbReference type="ChEBI" id="CHEBI:57540"/>
    </ligand>
</feature>
<feature type="binding site" evidence="12">
    <location>
        <position position="125"/>
    </location>
    <ligand>
        <name>NAD(+)</name>
        <dbReference type="ChEBI" id="CHEBI:57540"/>
    </ligand>
</feature>
<evidence type="ECO:0000256" key="9">
    <source>
        <dbReference type="ARBA" id="ARBA00049006"/>
    </source>
</evidence>
<feature type="binding site" evidence="12">
    <location>
        <position position="131"/>
    </location>
    <ligand>
        <name>NAD(+)</name>
        <dbReference type="ChEBI" id="CHEBI:57540"/>
    </ligand>
</feature>
<feature type="binding site" evidence="10">
    <location>
        <position position="171"/>
    </location>
    <ligand>
        <name>glycerol</name>
        <dbReference type="ChEBI" id="CHEBI:17754"/>
    </ligand>
</feature>
<dbReference type="FunFam" id="1.20.1090.10:FF:000004">
    <property type="entry name" value="Glycerol dehydrogenase"/>
    <property type="match status" value="1"/>
</dbReference>
<name>A0A1I6DCA0_9FIRM</name>
<reference evidence="15" key="1">
    <citation type="submission" date="2016-10" db="EMBL/GenBank/DDBJ databases">
        <authorList>
            <person name="Varghese N."/>
            <person name="Submissions S."/>
        </authorList>
    </citation>
    <scope>NUCLEOTIDE SEQUENCE [LARGE SCALE GENOMIC DNA]</scope>
    <source>
        <strain evidence="15">DSM 3669</strain>
    </source>
</reference>
<keyword evidence="15" id="KW-1185">Reference proteome</keyword>
<dbReference type="InterPro" id="IPR016205">
    <property type="entry name" value="Glycerol_DH"/>
</dbReference>
<keyword evidence="4" id="KW-0560">Oxidoreductase</keyword>
<feature type="binding site" evidence="10">
    <location>
        <position position="271"/>
    </location>
    <ligand>
        <name>glycerol</name>
        <dbReference type="ChEBI" id="CHEBI:17754"/>
    </ligand>
</feature>
<dbReference type="Proteomes" id="UP000199584">
    <property type="component" value="Unassembled WGS sequence"/>
</dbReference>
<dbReference type="InterPro" id="IPR001670">
    <property type="entry name" value="ADH_Fe/GldA"/>
</dbReference>
<comment type="catalytic activity">
    <reaction evidence="9">
        <text>glycerol + NAD(+) = dihydroxyacetone + NADH + H(+)</text>
        <dbReference type="Rhea" id="RHEA:13769"/>
        <dbReference type="ChEBI" id="CHEBI:15378"/>
        <dbReference type="ChEBI" id="CHEBI:16016"/>
        <dbReference type="ChEBI" id="CHEBI:17754"/>
        <dbReference type="ChEBI" id="CHEBI:57540"/>
        <dbReference type="ChEBI" id="CHEBI:57945"/>
        <dbReference type="EC" id="1.1.1.6"/>
    </reaction>
</comment>
<dbReference type="GO" id="GO:0015980">
    <property type="term" value="P:energy derivation by oxidation of organic compounds"/>
    <property type="evidence" value="ECO:0007669"/>
    <property type="project" value="UniProtKB-ARBA"/>
</dbReference>
<evidence type="ECO:0000256" key="7">
    <source>
        <dbReference type="ARBA" id="ARBA00039147"/>
    </source>
</evidence>
<dbReference type="SUPFAM" id="SSF56796">
    <property type="entry name" value="Dehydroquinate synthase-like"/>
    <property type="match status" value="1"/>
</dbReference>